<evidence type="ECO:0000256" key="2">
    <source>
        <dbReference type="ARBA" id="ARBA00006936"/>
    </source>
</evidence>
<comment type="similarity">
    <text evidence="2">Belongs to the alpha-ketoglutarate dehydrogenase family.</text>
</comment>
<keyword evidence="3" id="KW-0560">Oxidoreductase</keyword>
<sequence>MKVLVNVDGRKIYKEPATGMSINAVKKIAKAISAKPPFSISVENFNLLEKRKKLMESNQLDWEMCETIAYTSLLKEGFDIHISRSKSKHNPRFLLKNLENDEMYNQVENIFPYMGKYEVSEYPKGSPYGMAGFEIGYSSMNTNTLNIWEVPEMITPQQLHNVFKDFFQMNNYERIINCLVTFITPTYFKGKKAAIEAFKPFFGGEYIGKAINFLIAFKGNKFEHEIYPVLRHYTLLLIVELYPSVGVGFPPIYRSWDTSFESADLYKFDYLPVKAKTTDTYCSAQPQKIIEACCESNVTTNMIEQLYNTNAIVANISTPANFYHLLKRQAISSIQRPLIIFTPNNFEMSDKQWSMVQEITRDSSFQCYISDDLFTNNSNQYGEIKDVILCSGTMYYTLLEERSKRKLEKQIPISRIEQIHPLPYNDLFEDIQRFPNATIWWAQEEDFVHGWWNFIESRLTALFGNKIKIKYAGRRKLASKVSLTTKISDEDLTYIFNCLEET</sequence>
<dbReference type="GO" id="GO:0005829">
    <property type="term" value="C:cytosol"/>
    <property type="evidence" value="ECO:0007669"/>
    <property type="project" value="TreeGrafter"/>
</dbReference>
<name>T1HN17_RHOPR</name>
<dbReference type="OMA" id="MCETIAY"/>
<evidence type="ECO:0000256" key="4">
    <source>
        <dbReference type="ARBA" id="ARBA00023052"/>
    </source>
</evidence>
<dbReference type="Gene3D" id="3.40.50.12470">
    <property type="match status" value="2"/>
</dbReference>
<dbReference type="Gene3D" id="3.40.50.11610">
    <property type="entry name" value="Multifunctional 2-oxoglutarate metabolism enzyme, C-terminal domain"/>
    <property type="match status" value="1"/>
</dbReference>
<dbReference type="InParanoid" id="T1HN17"/>
<dbReference type="GO" id="GO:0004591">
    <property type="term" value="F:oxoglutarate dehydrogenase (succinyl-transferring) activity"/>
    <property type="evidence" value="ECO:0007669"/>
    <property type="project" value="TreeGrafter"/>
</dbReference>
<dbReference type="AlphaFoldDB" id="T1HN17"/>
<accession>T1HN17</accession>
<dbReference type="GO" id="GO:0006099">
    <property type="term" value="P:tricarboxylic acid cycle"/>
    <property type="evidence" value="ECO:0007669"/>
    <property type="project" value="TreeGrafter"/>
</dbReference>
<proteinExistence type="inferred from homology"/>
<dbReference type="HOGENOM" id="CLU_543288_0_0_1"/>
<keyword evidence="7" id="KW-1185">Reference proteome</keyword>
<dbReference type="GO" id="GO:0030976">
    <property type="term" value="F:thiamine pyrophosphate binding"/>
    <property type="evidence" value="ECO:0007669"/>
    <property type="project" value="InterPro"/>
</dbReference>
<dbReference type="EnsemblMetazoa" id="RPRC005441-RA">
    <property type="protein sequence ID" value="RPRC005441-PA"/>
    <property type="gene ID" value="RPRC005441"/>
</dbReference>
<dbReference type="PANTHER" id="PTHR23152:SF4">
    <property type="entry name" value="2-OXOADIPATE DEHYDROGENASE COMPLEX COMPONENT E1"/>
    <property type="match status" value="1"/>
</dbReference>
<dbReference type="EMBL" id="ACPB03015130">
    <property type="status" value="NOT_ANNOTATED_CDS"/>
    <property type="molecule type" value="Genomic_DNA"/>
</dbReference>
<comment type="cofactor">
    <cofactor evidence="1">
        <name>thiamine diphosphate</name>
        <dbReference type="ChEBI" id="CHEBI:58937"/>
    </cofactor>
</comment>
<dbReference type="Pfam" id="PF16870">
    <property type="entry name" value="OxoGdeHyase_C"/>
    <property type="match status" value="1"/>
</dbReference>
<keyword evidence="4" id="KW-0786">Thiamine pyrophosphate</keyword>
<protein>
    <submittedName>
        <fullName evidence="6">Oxoglutarate dehydrogenase (succinyl-transferring)</fullName>
    </submittedName>
</protein>
<dbReference type="EMBL" id="ACPB03015131">
    <property type="status" value="NOT_ANNOTATED_CDS"/>
    <property type="molecule type" value="Genomic_DNA"/>
</dbReference>
<dbReference type="VEuPathDB" id="VectorBase:RPRC005441"/>
<evidence type="ECO:0000256" key="1">
    <source>
        <dbReference type="ARBA" id="ARBA00001964"/>
    </source>
</evidence>
<dbReference type="InterPro" id="IPR011603">
    <property type="entry name" value="2oxoglutarate_DH_E1"/>
</dbReference>
<reference evidence="6" key="1">
    <citation type="submission" date="2015-05" db="UniProtKB">
        <authorList>
            <consortium name="EnsemblMetazoa"/>
        </authorList>
    </citation>
    <scope>IDENTIFICATION</scope>
</reference>
<evidence type="ECO:0000313" key="6">
    <source>
        <dbReference type="EnsemblMetazoa" id="RPRC005441-PA"/>
    </source>
</evidence>
<feature type="domain" description="2-oxoglutarate dehydrogenase E1 component/KDG C-terminal" evidence="5">
    <location>
        <begin position="354"/>
        <end position="481"/>
    </location>
</feature>
<dbReference type="STRING" id="13249.T1HN17"/>
<dbReference type="InterPro" id="IPR031717">
    <property type="entry name" value="ODO-1/KGD_C"/>
</dbReference>
<dbReference type="GO" id="GO:0045252">
    <property type="term" value="C:oxoglutarate dehydrogenase complex"/>
    <property type="evidence" value="ECO:0007669"/>
    <property type="project" value="TreeGrafter"/>
</dbReference>
<evidence type="ECO:0000256" key="3">
    <source>
        <dbReference type="ARBA" id="ARBA00023002"/>
    </source>
</evidence>
<dbReference type="PANTHER" id="PTHR23152">
    <property type="entry name" value="2-OXOGLUTARATE DEHYDROGENASE"/>
    <property type="match status" value="1"/>
</dbReference>
<evidence type="ECO:0000313" key="7">
    <source>
        <dbReference type="Proteomes" id="UP000015103"/>
    </source>
</evidence>
<organism evidence="6 7">
    <name type="scientific">Rhodnius prolixus</name>
    <name type="common">Triatomid bug</name>
    <dbReference type="NCBI Taxonomy" id="13249"/>
    <lineage>
        <taxon>Eukaryota</taxon>
        <taxon>Metazoa</taxon>
        <taxon>Ecdysozoa</taxon>
        <taxon>Arthropoda</taxon>
        <taxon>Hexapoda</taxon>
        <taxon>Insecta</taxon>
        <taxon>Pterygota</taxon>
        <taxon>Neoptera</taxon>
        <taxon>Paraneoptera</taxon>
        <taxon>Hemiptera</taxon>
        <taxon>Heteroptera</taxon>
        <taxon>Panheteroptera</taxon>
        <taxon>Cimicomorpha</taxon>
        <taxon>Reduviidae</taxon>
        <taxon>Triatominae</taxon>
        <taxon>Rhodnius</taxon>
    </lineage>
</organism>
<dbReference type="eggNOG" id="KOG0450">
    <property type="taxonomic scope" value="Eukaryota"/>
</dbReference>
<dbReference type="Proteomes" id="UP000015103">
    <property type="component" value="Unassembled WGS sequence"/>
</dbReference>
<dbReference type="InterPro" id="IPR042179">
    <property type="entry name" value="KGD_C_sf"/>
</dbReference>
<evidence type="ECO:0000259" key="5">
    <source>
        <dbReference type="Pfam" id="PF16870"/>
    </source>
</evidence>